<comment type="similarity">
    <text evidence="1 2">Belongs to the phospholipid scramblase family.</text>
</comment>
<evidence type="ECO:0000256" key="2">
    <source>
        <dbReference type="RuleBase" id="RU363116"/>
    </source>
</evidence>
<dbReference type="AlphaFoldDB" id="A0A8C3PWD8"/>
<organism evidence="4 5">
    <name type="scientific">Chrysolophus pictus</name>
    <name type="common">Golden pheasant</name>
    <name type="synonym">Phasianus pictus</name>
    <dbReference type="NCBI Taxonomy" id="9089"/>
    <lineage>
        <taxon>Eukaryota</taxon>
        <taxon>Metazoa</taxon>
        <taxon>Chordata</taxon>
        <taxon>Craniata</taxon>
        <taxon>Vertebrata</taxon>
        <taxon>Euteleostomi</taxon>
        <taxon>Archelosauria</taxon>
        <taxon>Archosauria</taxon>
        <taxon>Dinosauria</taxon>
        <taxon>Saurischia</taxon>
        <taxon>Theropoda</taxon>
        <taxon>Coelurosauria</taxon>
        <taxon>Aves</taxon>
        <taxon>Neognathae</taxon>
        <taxon>Galloanserae</taxon>
        <taxon>Galliformes</taxon>
        <taxon>Phasianidae</taxon>
        <taxon>Phasianinae</taxon>
        <taxon>Chrysolophus</taxon>
    </lineage>
</organism>
<reference evidence="4" key="2">
    <citation type="submission" date="2025-09" db="UniProtKB">
        <authorList>
            <consortium name="Ensembl"/>
        </authorList>
    </citation>
    <scope>IDENTIFICATION</scope>
</reference>
<feature type="region of interest" description="Disordered" evidence="3">
    <location>
        <begin position="1"/>
        <end position="38"/>
    </location>
</feature>
<sequence length="266" mass="29940">MASQESEGQTNPVFKDYLPGSSDLPEQDKQDKPAEPAGPWIECSHTHNLPPGLEYLNQLDRIIIHQQVELLEAILGTETCSKYEIKNHLGQRVYFAVEENGCFNRNLCSPIRSFTIRIADNSGREVITVNRPLRCNSCWFPCFLQELEVQSPPGTVAGYVVQNWDPFLPKFTIQNESKEDVLKIIGPYATCGCFEDVDFEVKALNEMSTIGKISKYWSGFVNNVFTNTANFGIQVPIDLDVKIKAVMIGACFLIDLMFFENSLDGL</sequence>
<evidence type="ECO:0000313" key="4">
    <source>
        <dbReference type="Ensembl" id="ENSCPIP00010004506.1"/>
    </source>
</evidence>
<dbReference type="InterPro" id="IPR005552">
    <property type="entry name" value="Scramblase"/>
</dbReference>
<dbReference type="Proteomes" id="UP000694543">
    <property type="component" value="Unplaced"/>
</dbReference>
<proteinExistence type="inferred from homology"/>
<comment type="function">
    <text evidence="2">May mediate accelerated ATP-independent bidirectional transbilayer migration of phospholipids upon binding calcium ions that results in a loss of phospholipid asymmetry in the plasma membrane.</text>
</comment>
<evidence type="ECO:0000256" key="3">
    <source>
        <dbReference type="SAM" id="MobiDB-lite"/>
    </source>
</evidence>
<dbReference type="GO" id="GO:0017128">
    <property type="term" value="F:phospholipid scramblase activity"/>
    <property type="evidence" value="ECO:0007669"/>
    <property type="project" value="InterPro"/>
</dbReference>
<keyword evidence="5" id="KW-1185">Reference proteome</keyword>
<evidence type="ECO:0000313" key="5">
    <source>
        <dbReference type="Proteomes" id="UP000694543"/>
    </source>
</evidence>
<comment type="cofactor">
    <cofactor evidence="2">
        <name>Ca(2+)</name>
        <dbReference type="ChEBI" id="CHEBI:29108"/>
    </cofactor>
</comment>
<keyword evidence="2" id="KW-0449">Lipoprotein</keyword>
<protein>
    <recommendedName>
        <fullName evidence="2">Phospholipid scramblase</fullName>
    </recommendedName>
</protein>
<dbReference type="Ensembl" id="ENSCPIT00010005319.1">
    <property type="protein sequence ID" value="ENSCPIP00010004506.1"/>
    <property type="gene ID" value="ENSCPIG00010003493.1"/>
</dbReference>
<name>A0A8C3PWD8_CHRPC</name>
<keyword evidence="2" id="KW-0564">Palmitate</keyword>
<evidence type="ECO:0000256" key="1">
    <source>
        <dbReference type="ARBA" id="ARBA00005350"/>
    </source>
</evidence>
<dbReference type="PANTHER" id="PTHR23248:SF25">
    <property type="entry name" value="PHOSPHOLIPID SCRAMBLASE FAMILY MEMBER 5"/>
    <property type="match status" value="1"/>
</dbReference>
<dbReference type="GO" id="GO:0005886">
    <property type="term" value="C:plasma membrane"/>
    <property type="evidence" value="ECO:0007669"/>
    <property type="project" value="TreeGrafter"/>
</dbReference>
<feature type="compositionally biased region" description="Polar residues" evidence="3">
    <location>
        <begin position="1"/>
        <end position="12"/>
    </location>
</feature>
<dbReference type="Pfam" id="PF03803">
    <property type="entry name" value="Scramblase"/>
    <property type="match status" value="1"/>
</dbReference>
<keyword evidence="2" id="KW-0106">Calcium</keyword>
<reference evidence="4" key="1">
    <citation type="submission" date="2025-08" db="UniProtKB">
        <authorList>
            <consortium name="Ensembl"/>
        </authorList>
    </citation>
    <scope>IDENTIFICATION</scope>
</reference>
<accession>A0A8C3PWD8</accession>
<dbReference type="PANTHER" id="PTHR23248">
    <property type="entry name" value="PHOSPHOLIPID SCRAMBLASE-RELATED"/>
    <property type="match status" value="1"/>
</dbReference>